<gene>
    <name evidence="12" type="ORF">CHF27_002475</name>
</gene>
<accession>A0A371IVL9</accession>
<keyword evidence="9" id="KW-0718">Serine biosynthesis</keyword>
<comment type="caution">
    <text evidence="12">The sequence shown here is derived from an EMBL/GenBank/DDBJ whole genome shotgun (WGS) entry which is preliminary data.</text>
</comment>
<comment type="cofactor">
    <cofactor evidence="1">
        <name>Mg(2+)</name>
        <dbReference type="ChEBI" id="CHEBI:18420"/>
    </cofactor>
</comment>
<keyword evidence="8" id="KW-0460">Magnesium</keyword>
<dbReference type="OrthoDB" id="9790031at2"/>
<dbReference type="InterPro" id="IPR050582">
    <property type="entry name" value="HAD-like_SerB"/>
</dbReference>
<reference evidence="12 13" key="1">
    <citation type="journal article" date="2017" name="Genome Announc.">
        <title>Draft Genome Sequence of Romboutsia maritimum sp. nov. Strain CCRI-22766(T), Isolated from Coastal Estuarine Mud.</title>
        <authorList>
            <person name="Maheux A.F."/>
            <person name="Boudreau D.K."/>
            <person name="Berube E."/>
            <person name="Boissinot M."/>
            <person name="Raymond F."/>
            <person name="Brodeur S."/>
            <person name="Corbeil J."/>
            <person name="Brightwell G."/>
            <person name="Broda D."/>
            <person name="Omar R.F."/>
            <person name="Bergeron M.G."/>
        </authorList>
    </citation>
    <scope>NUCLEOTIDE SEQUENCE [LARGE SCALE GENOMIC DNA]</scope>
    <source>
        <strain evidence="12 13">CCRI-22766</strain>
    </source>
</reference>
<comment type="similarity">
    <text evidence="3">Belongs to the HAD-like hydrolase superfamily. SerB family.</text>
</comment>
<evidence type="ECO:0000256" key="1">
    <source>
        <dbReference type="ARBA" id="ARBA00001946"/>
    </source>
</evidence>
<dbReference type="PANTHER" id="PTHR43344">
    <property type="entry name" value="PHOSPHOSERINE PHOSPHATASE"/>
    <property type="match status" value="1"/>
</dbReference>
<dbReference type="Proteomes" id="UP000243494">
    <property type="component" value="Unassembled WGS sequence"/>
</dbReference>
<dbReference type="Gene3D" id="3.40.50.1000">
    <property type="entry name" value="HAD superfamily/HAD-like"/>
    <property type="match status" value="1"/>
</dbReference>
<comment type="catalytic activity">
    <reaction evidence="10">
        <text>O-phospho-L-serine + H2O = L-serine + phosphate</text>
        <dbReference type="Rhea" id="RHEA:21208"/>
        <dbReference type="ChEBI" id="CHEBI:15377"/>
        <dbReference type="ChEBI" id="CHEBI:33384"/>
        <dbReference type="ChEBI" id="CHEBI:43474"/>
        <dbReference type="ChEBI" id="CHEBI:57524"/>
        <dbReference type="EC" id="3.1.3.3"/>
    </reaction>
</comment>
<proteinExistence type="inferred from homology"/>
<dbReference type="AlphaFoldDB" id="A0A371IVL9"/>
<dbReference type="GO" id="GO:0036424">
    <property type="term" value="F:L-phosphoserine phosphatase activity"/>
    <property type="evidence" value="ECO:0007669"/>
    <property type="project" value="TreeGrafter"/>
</dbReference>
<evidence type="ECO:0000256" key="3">
    <source>
        <dbReference type="ARBA" id="ARBA00009184"/>
    </source>
</evidence>
<evidence type="ECO:0000256" key="6">
    <source>
        <dbReference type="ARBA" id="ARBA00022723"/>
    </source>
</evidence>
<evidence type="ECO:0000256" key="5">
    <source>
        <dbReference type="ARBA" id="ARBA00022605"/>
    </source>
</evidence>
<evidence type="ECO:0000256" key="8">
    <source>
        <dbReference type="ARBA" id="ARBA00022842"/>
    </source>
</evidence>
<dbReference type="Pfam" id="PF12710">
    <property type="entry name" value="HAD"/>
    <property type="match status" value="1"/>
</dbReference>
<dbReference type="InterPro" id="IPR023214">
    <property type="entry name" value="HAD_sf"/>
</dbReference>
<name>A0A371IVL9_9FIRM</name>
<dbReference type="InterPro" id="IPR036412">
    <property type="entry name" value="HAD-like_sf"/>
</dbReference>
<dbReference type="SUPFAM" id="SSF56784">
    <property type="entry name" value="HAD-like"/>
    <property type="match status" value="1"/>
</dbReference>
<keyword evidence="5" id="KW-0028">Amino-acid biosynthesis</keyword>
<evidence type="ECO:0000256" key="11">
    <source>
        <dbReference type="ARBA" id="ARBA00048523"/>
    </source>
</evidence>
<evidence type="ECO:0000256" key="10">
    <source>
        <dbReference type="ARBA" id="ARBA00048138"/>
    </source>
</evidence>
<keyword evidence="6" id="KW-0479">Metal-binding</keyword>
<dbReference type="NCBIfam" id="TIGR01488">
    <property type="entry name" value="HAD-SF-IB"/>
    <property type="match status" value="1"/>
</dbReference>
<dbReference type="EC" id="3.1.3.3" evidence="4"/>
<protein>
    <recommendedName>
        <fullName evidence="4">phosphoserine phosphatase</fullName>
        <ecNumber evidence="4">3.1.3.3</ecNumber>
    </recommendedName>
</protein>
<dbReference type="RefSeq" id="WP_095405911.1">
    <property type="nucleotide sequence ID" value="NZ_NOJZ02000002.1"/>
</dbReference>
<organism evidence="12 13">
    <name type="scientific">Romboutsia maritimum</name>
    <dbReference type="NCBI Taxonomy" id="2020948"/>
    <lineage>
        <taxon>Bacteria</taxon>
        <taxon>Bacillati</taxon>
        <taxon>Bacillota</taxon>
        <taxon>Clostridia</taxon>
        <taxon>Peptostreptococcales</taxon>
        <taxon>Peptostreptococcaceae</taxon>
        <taxon>Romboutsia</taxon>
    </lineage>
</organism>
<comment type="catalytic activity">
    <reaction evidence="11">
        <text>O-phospho-D-serine + H2O = D-serine + phosphate</text>
        <dbReference type="Rhea" id="RHEA:24873"/>
        <dbReference type="ChEBI" id="CHEBI:15377"/>
        <dbReference type="ChEBI" id="CHEBI:35247"/>
        <dbReference type="ChEBI" id="CHEBI:43474"/>
        <dbReference type="ChEBI" id="CHEBI:58680"/>
        <dbReference type="EC" id="3.1.3.3"/>
    </reaction>
</comment>
<dbReference type="PANTHER" id="PTHR43344:SF2">
    <property type="entry name" value="PHOSPHOSERINE PHOSPHATASE"/>
    <property type="match status" value="1"/>
</dbReference>
<evidence type="ECO:0000313" key="12">
    <source>
        <dbReference type="EMBL" id="RDY24525.1"/>
    </source>
</evidence>
<evidence type="ECO:0000313" key="13">
    <source>
        <dbReference type="Proteomes" id="UP000243494"/>
    </source>
</evidence>
<comment type="pathway">
    <text evidence="2">Amino-acid biosynthesis; L-serine biosynthesis; L-serine from 3-phospho-D-glycerate: step 3/3.</text>
</comment>
<evidence type="ECO:0000256" key="2">
    <source>
        <dbReference type="ARBA" id="ARBA00005135"/>
    </source>
</evidence>
<evidence type="ECO:0000256" key="9">
    <source>
        <dbReference type="ARBA" id="ARBA00023299"/>
    </source>
</evidence>
<sequence length="200" mass="23070">MSKYKFVFDLDSTLTKKEILPEIAKYIDAYESIKQITEETMLGNISFEKSFIKRVDVLKQIPINKVREVIDNIELNESLIKFISDNRERCIIVTGNLDVWICELMEKLQMSDKYYSSKTYIEGEKIEYISKIIKKEDIIKEINSPIVAIGDGNNDAKLVECSDIGIGFGGVRPIAPSLLQVCDYAFYEEEKLCQFLKRLL</sequence>
<dbReference type="GO" id="GO:0005737">
    <property type="term" value="C:cytoplasm"/>
    <property type="evidence" value="ECO:0007669"/>
    <property type="project" value="TreeGrafter"/>
</dbReference>
<evidence type="ECO:0000256" key="7">
    <source>
        <dbReference type="ARBA" id="ARBA00022801"/>
    </source>
</evidence>
<dbReference type="EMBL" id="NOJZ02000002">
    <property type="protein sequence ID" value="RDY24525.1"/>
    <property type="molecule type" value="Genomic_DNA"/>
</dbReference>
<evidence type="ECO:0000256" key="4">
    <source>
        <dbReference type="ARBA" id="ARBA00012640"/>
    </source>
</evidence>
<dbReference type="GO" id="GO:0000287">
    <property type="term" value="F:magnesium ion binding"/>
    <property type="evidence" value="ECO:0007669"/>
    <property type="project" value="TreeGrafter"/>
</dbReference>
<keyword evidence="13" id="KW-1185">Reference proteome</keyword>
<keyword evidence="7" id="KW-0378">Hydrolase</keyword>
<dbReference type="GO" id="GO:0006564">
    <property type="term" value="P:L-serine biosynthetic process"/>
    <property type="evidence" value="ECO:0007669"/>
    <property type="project" value="UniProtKB-KW"/>
</dbReference>